<keyword evidence="2" id="KW-1185">Reference proteome</keyword>
<evidence type="ECO:0000313" key="2">
    <source>
        <dbReference type="Proteomes" id="UP001238334"/>
    </source>
</evidence>
<accession>A0A9Y2KW53</accession>
<proteinExistence type="predicted"/>
<organism evidence="1 2">
    <name type="scientific">Parasedimentitalea psychrophila</name>
    <dbReference type="NCBI Taxonomy" id="2997337"/>
    <lineage>
        <taxon>Bacteria</taxon>
        <taxon>Pseudomonadati</taxon>
        <taxon>Pseudomonadota</taxon>
        <taxon>Alphaproteobacteria</taxon>
        <taxon>Rhodobacterales</taxon>
        <taxon>Paracoccaceae</taxon>
        <taxon>Parasedimentitalea</taxon>
    </lineage>
</organism>
<gene>
    <name evidence="1" type="ORF">QPJ95_13320</name>
</gene>
<dbReference type="RefSeq" id="WP_270919993.1">
    <property type="nucleotide sequence ID" value="NZ_CP127247.1"/>
</dbReference>
<reference evidence="1 2" key="1">
    <citation type="submission" date="2023-06" db="EMBL/GenBank/DDBJ databases">
        <title>Parasedimentitalea psychrophila sp. nov., a psychrophilic bacterium isolated from deep-sea sediment.</title>
        <authorList>
            <person name="Li A."/>
        </authorList>
    </citation>
    <scope>NUCLEOTIDE SEQUENCE [LARGE SCALE GENOMIC DNA]</scope>
    <source>
        <strain evidence="1 2">QS115</strain>
    </source>
</reference>
<dbReference type="KEGG" id="ppso:QPJ95_13320"/>
<name>A0A9Y2KW53_9RHOB</name>
<dbReference type="AlphaFoldDB" id="A0A9Y2KW53"/>
<evidence type="ECO:0000313" key="1">
    <source>
        <dbReference type="EMBL" id="WIY23633.1"/>
    </source>
</evidence>
<dbReference type="Proteomes" id="UP001238334">
    <property type="component" value="Chromosome"/>
</dbReference>
<dbReference type="EMBL" id="CP127247">
    <property type="protein sequence ID" value="WIY23633.1"/>
    <property type="molecule type" value="Genomic_DNA"/>
</dbReference>
<sequence>MPYFERKLWQKQIDKITEVDTEIVDDNVDMEKIALSILSTEAGPQHALGGRFRCRKLVQPGESGVIVLSIAANDDGGPVTLDLSPGDLQSRSGCAISANLIQLKPAQLTIPPGGSQRLEVHVQIPHSTKPGVYSGRVTGNNPDSVIFIVEYEVNQNS</sequence>
<protein>
    <submittedName>
        <fullName evidence="1">Uncharacterized protein</fullName>
    </submittedName>
</protein>